<evidence type="ECO:0000259" key="7">
    <source>
        <dbReference type="Pfam" id="PF12698"/>
    </source>
</evidence>
<protein>
    <submittedName>
        <fullName evidence="8">ABC transporter permease</fullName>
    </submittedName>
</protein>
<evidence type="ECO:0000313" key="9">
    <source>
        <dbReference type="Proteomes" id="UP000663452"/>
    </source>
</evidence>
<dbReference type="InterPro" id="IPR051449">
    <property type="entry name" value="ABC-2_transporter_component"/>
</dbReference>
<dbReference type="Pfam" id="PF12698">
    <property type="entry name" value="ABC2_membrane_3"/>
    <property type="match status" value="1"/>
</dbReference>
<dbReference type="PANTHER" id="PTHR30294">
    <property type="entry name" value="MEMBRANE COMPONENT OF ABC TRANSPORTER YHHJ-RELATED"/>
    <property type="match status" value="1"/>
</dbReference>
<sequence length="382" mass="41522">MKLAASVSKSFKENLRDWKILTMVLLFSPFFLVLMNLFYGGTPAAYHLGILNLDSGRASIELIHSLKMMEGQDNSRIFKISGFDNEDQLKAQVKEKAMDIGIVIPEDYSGKLAGKATGNNLAPAQVSFYGSMGNMRYSVAAVFAADGVYKQGMDIAKITLPANINETFLEKKQSLNEFEGYVPGLISLAVLMVLFTASASIVKENDKRTLIRLKLSRLGAFNFLGGICITQATIAAGAIILSYGTALGLGYRPAPDGGLGAFLVIGILSSLSMVAISLVVASFLNTMFDVLTIGCFPFFILMFFSGSMFPLPKLNVVTVRGHSFGITDLLPLTHTANAFNNILNYGAGLSEVWFDFIMIAILTVIYFGLGLILYQKRKLSRA</sequence>
<keyword evidence="2" id="KW-1003">Cell membrane</keyword>
<feature type="transmembrane region" description="Helical" evidence="6">
    <location>
        <begin position="20"/>
        <end position="39"/>
    </location>
</feature>
<accession>A0ABX7LD46</accession>
<feature type="transmembrane region" description="Helical" evidence="6">
    <location>
        <begin position="258"/>
        <end position="283"/>
    </location>
</feature>
<feature type="transmembrane region" description="Helical" evidence="6">
    <location>
        <begin position="181"/>
        <end position="202"/>
    </location>
</feature>
<keyword evidence="3 6" id="KW-0812">Transmembrane</keyword>
<dbReference type="Proteomes" id="UP000663452">
    <property type="component" value="Chromosome"/>
</dbReference>
<proteinExistence type="predicted"/>
<evidence type="ECO:0000256" key="2">
    <source>
        <dbReference type="ARBA" id="ARBA00022475"/>
    </source>
</evidence>
<evidence type="ECO:0000256" key="3">
    <source>
        <dbReference type="ARBA" id="ARBA00022692"/>
    </source>
</evidence>
<feature type="domain" description="ABC-2 type transporter transmembrane" evidence="7">
    <location>
        <begin position="19"/>
        <end position="372"/>
    </location>
</feature>
<dbReference type="EMBL" id="CP070969">
    <property type="protein sequence ID" value="QSF46043.1"/>
    <property type="molecule type" value="Genomic_DNA"/>
</dbReference>
<keyword evidence="5 6" id="KW-0472">Membrane</keyword>
<name>A0ABX7LD46_9BACL</name>
<keyword evidence="4 6" id="KW-1133">Transmembrane helix</keyword>
<evidence type="ECO:0000256" key="1">
    <source>
        <dbReference type="ARBA" id="ARBA00004651"/>
    </source>
</evidence>
<evidence type="ECO:0000256" key="6">
    <source>
        <dbReference type="SAM" id="Phobius"/>
    </source>
</evidence>
<reference evidence="8 9" key="1">
    <citation type="submission" date="2021-02" db="EMBL/GenBank/DDBJ databases">
        <title>Paenibacillus tianjinensis sp. nov.</title>
        <authorList>
            <person name="Liu H."/>
        </authorList>
    </citation>
    <scope>NUCLEOTIDE SEQUENCE [LARGE SCALE GENOMIC DNA]</scope>
    <source>
        <strain evidence="8 9">TB2019</strain>
    </source>
</reference>
<dbReference type="PANTHER" id="PTHR30294:SF29">
    <property type="entry name" value="MULTIDRUG ABC TRANSPORTER PERMEASE YBHS-RELATED"/>
    <property type="match status" value="1"/>
</dbReference>
<keyword evidence="9" id="KW-1185">Reference proteome</keyword>
<feature type="transmembrane region" description="Helical" evidence="6">
    <location>
        <begin position="352"/>
        <end position="374"/>
    </location>
</feature>
<dbReference type="RefSeq" id="WP_206103552.1">
    <property type="nucleotide sequence ID" value="NZ_CP070969.1"/>
</dbReference>
<gene>
    <name evidence="8" type="ORF">JRJ22_05310</name>
</gene>
<evidence type="ECO:0000256" key="5">
    <source>
        <dbReference type="ARBA" id="ARBA00023136"/>
    </source>
</evidence>
<evidence type="ECO:0000313" key="8">
    <source>
        <dbReference type="EMBL" id="QSF46043.1"/>
    </source>
</evidence>
<dbReference type="InterPro" id="IPR013525">
    <property type="entry name" value="ABC2_TM"/>
</dbReference>
<dbReference type="Gene3D" id="3.40.1710.10">
    <property type="entry name" value="abc type-2 transporter like domain"/>
    <property type="match status" value="1"/>
</dbReference>
<feature type="transmembrane region" description="Helical" evidence="6">
    <location>
        <begin position="223"/>
        <end position="246"/>
    </location>
</feature>
<feature type="transmembrane region" description="Helical" evidence="6">
    <location>
        <begin position="290"/>
        <end position="309"/>
    </location>
</feature>
<organism evidence="8 9">
    <name type="scientific">Paenibacillus tianjinensis</name>
    <dbReference type="NCBI Taxonomy" id="2810347"/>
    <lineage>
        <taxon>Bacteria</taxon>
        <taxon>Bacillati</taxon>
        <taxon>Bacillota</taxon>
        <taxon>Bacilli</taxon>
        <taxon>Bacillales</taxon>
        <taxon>Paenibacillaceae</taxon>
        <taxon>Paenibacillus</taxon>
    </lineage>
</organism>
<comment type="subcellular location">
    <subcellularLocation>
        <location evidence="1">Cell membrane</location>
        <topology evidence="1">Multi-pass membrane protein</topology>
    </subcellularLocation>
</comment>
<evidence type="ECO:0000256" key="4">
    <source>
        <dbReference type="ARBA" id="ARBA00022989"/>
    </source>
</evidence>